<reference evidence="1 2" key="1">
    <citation type="journal article" date="2018" name="Front. Microbiol.">
        <title>Genome-Wide Analysis of Corynespora cassiicola Leaf Fall Disease Putative Effectors.</title>
        <authorList>
            <person name="Lopez D."/>
            <person name="Ribeiro S."/>
            <person name="Label P."/>
            <person name="Fumanal B."/>
            <person name="Venisse J.S."/>
            <person name="Kohler A."/>
            <person name="de Oliveira R.R."/>
            <person name="Labutti K."/>
            <person name="Lipzen A."/>
            <person name="Lail K."/>
            <person name="Bauer D."/>
            <person name="Ohm R.A."/>
            <person name="Barry K.W."/>
            <person name="Spatafora J."/>
            <person name="Grigoriev I.V."/>
            <person name="Martin F.M."/>
            <person name="Pujade-Renaud V."/>
        </authorList>
    </citation>
    <scope>NUCLEOTIDE SEQUENCE [LARGE SCALE GENOMIC DNA]</scope>
    <source>
        <strain evidence="1 2">Philippines</strain>
    </source>
</reference>
<gene>
    <name evidence="1" type="ORF">BS50DRAFT_108766</name>
</gene>
<organism evidence="1 2">
    <name type="scientific">Corynespora cassiicola Philippines</name>
    <dbReference type="NCBI Taxonomy" id="1448308"/>
    <lineage>
        <taxon>Eukaryota</taxon>
        <taxon>Fungi</taxon>
        <taxon>Dikarya</taxon>
        <taxon>Ascomycota</taxon>
        <taxon>Pezizomycotina</taxon>
        <taxon>Dothideomycetes</taxon>
        <taxon>Pleosporomycetidae</taxon>
        <taxon>Pleosporales</taxon>
        <taxon>Corynesporascaceae</taxon>
        <taxon>Corynespora</taxon>
    </lineage>
</organism>
<dbReference type="Proteomes" id="UP000240883">
    <property type="component" value="Unassembled WGS sequence"/>
</dbReference>
<evidence type="ECO:0000313" key="1">
    <source>
        <dbReference type="EMBL" id="PSN63267.1"/>
    </source>
</evidence>
<keyword evidence="2" id="KW-1185">Reference proteome</keyword>
<dbReference type="AlphaFoldDB" id="A0A2T2NCW5"/>
<proteinExistence type="predicted"/>
<sequence length="132" mass="15347">MKRWICTWTFLSLSEPTAEVRALREFFHGASNQLFFMDHAGRVTRTYLFQARPRCSASERLARCQIKPNQLCHYNHPIISETDTYRAPHKFRPPSIVAKIRHIAFVPTQDAIRSCAWRLACPMLTSSLRALQ</sequence>
<dbReference type="EMBL" id="KZ678140">
    <property type="protein sequence ID" value="PSN63267.1"/>
    <property type="molecule type" value="Genomic_DNA"/>
</dbReference>
<accession>A0A2T2NCW5</accession>
<evidence type="ECO:0000313" key="2">
    <source>
        <dbReference type="Proteomes" id="UP000240883"/>
    </source>
</evidence>
<protein>
    <submittedName>
        <fullName evidence="1">Uncharacterized protein</fullName>
    </submittedName>
</protein>
<name>A0A2T2NCW5_CORCC</name>